<dbReference type="OrthoDB" id="107257at2759"/>
<keyword evidence="7" id="KW-0695">RNA-directed DNA polymerase</keyword>
<dbReference type="Pfam" id="PF25597">
    <property type="entry name" value="SH3_retrovirus"/>
    <property type="match status" value="1"/>
</dbReference>
<dbReference type="GO" id="GO:0016787">
    <property type="term" value="F:hydrolase activity"/>
    <property type="evidence" value="ECO:0007669"/>
    <property type="project" value="UniProtKB-KW"/>
</dbReference>
<gene>
    <name evidence="12" type="ORF">PHMEG_00016601</name>
</gene>
<feature type="region of interest" description="Disordered" evidence="10">
    <location>
        <begin position="303"/>
        <end position="347"/>
    </location>
</feature>
<dbReference type="AlphaFoldDB" id="A0A225VZZ1"/>
<dbReference type="Gene3D" id="3.30.420.10">
    <property type="entry name" value="Ribonuclease H-like superfamily/Ribonuclease H"/>
    <property type="match status" value="1"/>
</dbReference>
<dbReference type="InterPro" id="IPR036397">
    <property type="entry name" value="RNaseH_sf"/>
</dbReference>
<evidence type="ECO:0000256" key="2">
    <source>
        <dbReference type="ARBA" id="ARBA00022723"/>
    </source>
</evidence>
<feature type="compositionally biased region" description="Basic and acidic residues" evidence="10">
    <location>
        <begin position="316"/>
        <end position="326"/>
    </location>
</feature>
<keyword evidence="5" id="KW-0460">Magnesium</keyword>
<organism evidence="12 13">
    <name type="scientific">Phytophthora megakarya</name>
    <dbReference type="NCBI Taxonomy" id="4795"/>
    <lineage>
        <taxon>Eukaryota</taxon>
        <taxon>Sar</taxon>
        <taxon>Stramenopiles</taxon>
        <taxon>Oomycota</taxon>
        <taxon>Peronosporomycetes</taxon>
        <taxon>Peronosporales</taxon>
        <taxon>Peronosporaceae</taxon>
        <taxon>Phytophthora</taxon>
    </lineage>
</organism>
<keyword evidence="8" id="KW-0548">Nucleotidyltransferase</keyword>
<dbReference type="InterPro" id="IPR039537">
    <property type="entry name" value="Retrotran_Ty1/copia-like"/>
</dbReference>
<evidence type="ECO:0000256" key="4">
    <source>
        <dbReference type="ARBA" id="ARBA00022801"/>
    </source>
</evidence>
<dbReference type="InterPro" id="IPR012337">
    <property type="entry name" value="RNaseH-like_sf"/>
</dbReference>
<evidence type="ECO:0000256" key="10">
    <source>
        <dbReference type="SAM" id="MobiDB-lite"/>
    </source>
</evidence>
<dbReference type="SUPFAM" id="SSF53098">
    <property type="entry name" value="Ribonuclease H-like"/>
    <property type="match status" value="1"/>
</dbReference>
<dbReference type="InterPro" id="IPR001584">
    <property type="entry name" value="Integrase_cat-core"/>
</dbReference>
<evidence type="ECO:0000256" key="7">
    <source>
        <dbReference type="ARBA" id="ARBA00022918"/>
    </source>
</evidence>
<dbReference type="GO" id="GO:0004519">
    <property type="term" value="F:endonuclease activity"/>
    <property type="evidence" value="ECO:0007669"/>
    <property type="project" value="UniProtKB-KW"/>
</dbReference>
<keyword evidence="1" id="KW-0540">Nuclease</keyword>
<keyword evidence="4" id="KW-0378">Hydrolase</keyword>
<evidence type="ECO:0000256" key="1">
    <source>
        <dbReference type="ARBA" id="ARBA00022722"/>
    </source>
</evidence>
<dbReference type="GO" id="GO:0003964">
    <property type="term" value="F:RNA-directed DNA polymerase activity"/>
    <property type="evidence" value="ECO:0007669"/>
    <property type="project" value="UniProtKB-KW"/>
</dbReference>
<feature type="domain" description="Integrase catalytic" evidence="11">
    <location>
        <begin position="1"/>
        <end position="126"/>
    </location>
</feature>
<dbReference type="PROSITE" id="PS50994">
    <property type="entry name" value="INTEGRASE"/>
    <property type="match status" value="1"/>
</dbReference>
<evidence type="ECO:0000313" key="13">
    <source>
        <dbReference type="Proteomes" id="UP000198211"/>
    </source>
</evidence>
<dbReference type="EMBL" id="NBNE01002414">
    <property type="protein sequence ID" value="OWZ10539.1"/>
    <property type="molecule type" value="Genomic_DNA"/>
</dbReference>
<reference evidence="13" key="1">
    <citation type="submission" date="2017-03" db="EMBL/GenBank/DDBJ databases">
        <title>Phytopthora megakarya and P. palmivora, two closely related causual agents of cacao black pod achieved similar genome size and gene model numbers by different mechanisms.</title>
        <authorList>
            <person name="Ali S."/>
            <person name="Shao J."/>
            <person name="Larry D.J."/>
            <person name="Kronmiller B."/>
            <person name="Shen D."/>
            <person name="Strem M.D."/>
            <person name="Melnick R.L."/>
            <person name="Guiltinan M.J."/>
            <person name="Tyler B.M."/>
            <person name="Meinhardt L.W."/>
            <person name="Bailey B.A."/>
        </authorList>
    </citation>
    <scope>NUCLEOTIDE SEQUENCE [LARGE SCALE GENOMIC DNA]</scope>
    <source>
        <strain evidence="13">zdho120</strain>
    </source>
</reference>
<dbReference type="GO" id="GO:0046872">
    <property type="term" value="F:metal ion binding"/>
    <property type="evidence" value="ECO:0007669"/>
    <property type="project" value="UniProtKB-KW"/>
</dbReference>
<keyword evidence="13" id="KW-1185">Reference proteome</keyword>
<comment type="caution">
    <text evidence="12">The sequence shown here is derived from an EMBL/GenBank/DDBJ whole genome shotgun (WGS) entry which is preliminary data.</text>
</comment>
<dbReference type="STRING" id="4795.A0A225VZZ1"/>
<dbReference type="InterPro" id="IPR057670">
    <property type="entry name" value="SH3_retrovirus"/>
</dbReference>
<dbReference type="GO" id="GO:0003887">
    <property type="term" value="F:DNA-directed DNA polymerase activity"/>
    <property type="evidence" value="ECO:0007669"/>
    <property type="project" value="UniProtKB-KW"/>
</dbReference>
<evidence type="ECO:0000256" key="8">
    <source>
        <dbReference type="ARBA" id="ARBA00022932"/>
    </source>
</evidence>
<keyword evidence="6" id="KW-0229">DNA integration</keyword>
<dbReference type="GO" id="GO:0015074">
    <property type="term" value="P:DNA integration"/>
    <property type="evidence" value="ECO:0007669"/>
    <property type="project" value="UniProtKB-KW"/>
</dbReference>
<keyword evidence="8" id="KW-0808">Transferase</keyword>
<evidence type="ECO:0000256" key="5">
    <source>
        <dbReference type="ARBA" id="ARBA00022842"/>
    </source>
</evidence>
<keyword evidence="8" id="KW-0239">DNA-directed DNA polymerase</keyword>
<sequence>MLKAKSEATWHIKVLVDQLNTRFPDRNVRKLHSDQDGEFLSNELTEYCAQLGIKLTTTNAYSPQENGIVERANGIVLPRIRAMLTTTHLPNPLWGEALLHVVTTLDNLPTKPLGLVSPHQRLWKKEPMLGDLCICDCLAHVRIPPESRQKKEELSPRAKLCLLLGYGVSTPGYKFIDLVTAQVVTARGGNVRFHEVFTCNITYVKQLLENAYLVGDHELPEAVPVARIKTSMEPYLPGWSVETAEKRKQLEMVSLVDDPTENVQSSSGSQEDADSECIVELQCGVATPTAEQELAEVLPEAAKAKKRRKRKMRKKPAVEEKKERSGFEIQTPPVEPCQKQPRRKQKANVRLADYVVRNVLIAEDVPIPTTYKQARASKH</sequence>
<dbReference type="Proteomes" id="UP000198211">
    <property type="component" value="Unassembled WGS sequence"/>
</dbReference>
<evidence type="ECO:0000256" key="3">
    <source>
        <dbReference type="ARBA" id="ARBA00022759"/>
    </source>
</evidence>
<evidence type="ECO:0000313" key="12">
    <source>
        <dbReference type="EMBL" id="OWZ10539.1"/>
    </source>
</evidence>
<protein>
    <submittedName>
        <fullName evidence="12">Polyprotein</fullName>
    </submittedName>
</protein>
<name>A0A225VZZ1_9STRA</name>
<keyword evidence="2" id="KW-0479">Metal-binding</keyword>
<dbReference type="PANTHER" id="PTHR42648:SF11">
    <property type="entry name" value="TRANSPOSON TY4-P GAG-POL POLYPROTEIN"/>
    <property type="match status" value="1"/>
</dbReference>
<evidence type="ECO:0000256" key="6">
    <source>
        <dbReference type="ARBA" id="ARBA00022908"/>
    </source>
</evidence>
<keyword evidence="9" id="KW-0233">DNA recombination</keyword>
<dbReference type="GO" id="GO:0003676">
    <property type="term" value="F:nucleic acid binding"/>
    <property type="evidence" value="ECO:0007669"/>
    <property type="project" value="InterPro"/>
</dbReference>
<dbReference type="PANTHER" id="PTHR42648">
    <property type="entry name" value="TRANSPOSASE, PUTATIVE-RELATED"/>
    <property type="match status" value="1"/>
</dbReference>
<accession>A0A225VZZ1</accession>
<evidence type="ECO:0000256" key="9">
    <source>
        <dbReference type="ARBA" id="ARBA00023172"/>
    </source>
</evidence>
<dbReference type="GO" id="GO:0006310">
    <property type="term" value="P:DNA recombination"/>
    <property type="evidence" value="ECO:0007669"/>
    <property type="project" value="UniProtKB-KW"/>
</dbReference>
<evidence type="ECO:0000259" key="11">
    <source>
        <dbReference type="PROSITE" id="PS50994"/>
    </source>
</evidence>
<feature type="compositionally biased region" description="Basic residues" evidence="10">
    <location>
        <begin position="304"/>
        <end position="315"/>
    </location>
</feature>
<keyword evidence="3" id="KW-0255">Endonuclease</keyword>
<proteinExistence type="predicted"/>